<dbReference type="GO" id="GO:0005524">
    <property type="term" value="F:ATP binding"/>
    <property type="evidence" value="ECO:0007669"/>
    <property type="project" value="UniProtKB-UniRule"/>
</dbReference>
<gene>
    <name evidence="9" type="ORF">PSRA_1579</name>
</gene>
<name>A0A261ESE2_9BIFI</name>
<dbReference type="RefSeq" id="WP_158216372.1">
    <property type="nucleotide sequence ID" value="NZ_MWWR01000018.1"/>
</dbReference>
<dbReference type="PROSITE" id="PS00108">
    <property type="entry name" value="PROTEIN_KINASE_ST"/>
    <property type="match status" value="1"/>
</dbReference>
<dbReference type="PANTHER" id="PTHR43289:SF6">
    <property type="entry name" value="SERINE_THREONINE-PROTEIN KINASE NEKL-3"/>
    <property type="match status" value="1"/>
</dbReference>
<dbReference type="InterPro" id="IPR008271">
    <property type="entry name" value="Ser/Thr_kinase_AS"/>
</dbReference>
<accession>A0A261ESE2</accession>
<dbReference type="GO" id="GO:0004674">
    <property type="term" value="F:protein serine/threonine kinase activity"/>
    <property type="evidence" value="ECO:0007669"/>
    <property type="project" value="UniProtKB-KW"/>
</dbReference>
<keyword evidence="3" id="KW-0808">Transferase</keyword>
<evidence type="ECO:0000313" key="9">
    <source>
        <dbReference type="EMBL" id="OZG49774.1"/>
    </source>
</evidence>
<dbReference type="SUPFAM" id="SSF56112">
    <property type="entry name" value="Protein kinase-like (PK-like)"/>
    <property type="match status" value="1"/>
</dbReference>
<dbReference type="PROSITE" id="PS50011">
    <property type="entry name" value="PROTEIN_KINASE_DOM"/>
    <property type="match status" value="1"/>
</dbReference>
<evidence type="ECO:0000256" key="1">
    <source>
        <dbReference type="ARBA" id="ARBA00012513"/>
    </source>
</evidence>
<dbReference type="SMART" id="SM00220">
    <property type="entry name" value="S_TKc"/>
    <property type="match status" value="1"/>
</dbReference>
<comment type="caution">
    <text evidence="9">The sequence shown here is derived from an EMBL/GenBank/DDBJ whole genome shotgun (WGS) entry which is preliminary data.</text>
</comment>
<dbReference type="Gene3D" id="1.10.510.10">
    <property type="entry name" value="Transferase(Phosphotransferase) domain 1"/>
    <property type="match status" value="1"/>
</dbReference>
<evidence type="ECO:0000259" key="8">
    <source>
        <dbReference type="PROSITE" id="PS50011"/>
    </source>
</evidence>
<dbReference type="PROSITE" id="PS00107">
    <property type="entry name" value="PROTEIN_KINASE_ATP"/>
    <property type="match status" value="1"/>
</dbReference>
<dbReference type="InterPro" id="IPR011009">
    <property type="entry name" value="Kinase-like_dom_sf"/>
</dbReference>
<evidence type="ECO:0000256" key="4">
    <source>
        <dbReference type="ARBA" id="ARBA00022741"/>
    </source>
</evidence>
<protein>
    <recommendedName>
        <fullName evidence="1">non-specific serine/threonine protein kinase</fullName>
        <ecNumber evidence="1">2.7.11.1</ecNumber>
    </recommendedName>
</protein>
<proteinExistence type="predicted"/>
<dbReference type="AlphaFoldDB" id="A0A261ESE2"/>
<evidence type="ECO:0000313" key="10">
    <source>
        <dbReference type="Proteomes" id="UP000216725"/>
    </source>
</evidence>
<dbReference type="Gene3D" id="3.30.200.20">
    <property type="entry name" value="Phosphorylase Kinase, domain 1"/>
    <property type="match status" value="1"/>
</dbReference>
<dbReference type="EC" id="2.7.11.1" evidence="1"/>
<dbReference type="InterPro" id="IPR017441">
    <property type="entry name" value="Protein_kinase_ATP_BS"/>
</dbReference>
<dbReference type="CDD" id="cd14014">
    <property type="entry name" value="STKc_PknB_like"/>
    <property type="match status" value="1"/>
</dbReference>
<feature type="binding site" evidence="7">
    <location>
        <position position="76"/>
    </location>
    <ligand>
        <name>ATP</name>
        <dbReference type="ChEBI" id="CHEBI:30616"/>
    </ligand>
</feature>
<evidence type="ECO:0000256" key="3">
    <source>
        <dbReference type="ARBA" id="ARBA00022679"/>
    </source>
</evidence>
<feature type="domain" description="Protein kinase" evidence="8">
    <location>
        <begin position="47"/>
        <end position="301"/>
    </location>
</feature>
<dbReference type="OrthoDB" id="137117at2"/>
<evidence type="ECO:0000256" key="2">
    <source>
        <dbReference type="ARBA" id="ARBA00022527"/>
    </source>
</evidence>
<keyword evidence="6 7" id="KW-0067">ATP-binding</keyword>
<dbReference type="PANTHER" id="PTHR43289">
    <property type="entry name" value="MITOGEN-ACTIVATED PROTEIN KINASE KINASE KINASE 20-RELATED"/>
    <property type="match status" value="1"/>
</dbReference>
<evidence type="ECO:0000256" key="7">
    <source>
        <dbReference type="PROSITE-ProRule" id="PRU10141"/>
    </source>
</evidence>
<dbReference type="InterPro" id="IPR000719">
    <property type="entry name" value="Prot_kinase_dom"/>
</dbReference>
<reference evidence="9 10" key="1">
    <citation type="journal article" date="2017" name="BMC Genomics">
        <title>Comparative genomic and phylogenomic analyses of the Bifidobacteriaceae family.</title>
        <authorList>
            <person name="Lugli G.A."/>
            <person name="Milani C."/>
            <person name="Turroni F."/>
            <person name="Duranti S."/>
            <person name="Mancabelli L."/>
            <person name="Mangifesta M."/>
            <person name="Ferrario C."/>
            <person name="Modesto M."/>
            <person name="Mattarelli P."/>
            <person name="Jiri K."/>
            <person name="van Sinderen D."/>
            <person name="Ventura M."/>
        </authorList>
    </citation>
    <scope>NUCLEOTIDE SEQUENCE [LARGE SCALE GENOMIC DNA]</scope>
    <source>
        <strain evidence="9 10">DSM 24742</strain>
    </source>
</reference>
<dbReference type="Pfam" id="PF00069">
    <property type="entry name" value="Pkinase"/>
    <property type="match status" value="1"/>
</dbReference>
<keyword evidence="4 7" id="KW-0547">Nucleotide-binding</keyword>
<organism evidence="9 10">
    <name type="scientific">Pseudoscardovia radai</name>
    <dbReference type="NCBI Taxonomy" id="987066"/>
    <lineage>
        <taxon>Bacteria</taxon>
        <taxon>Bacillati</taxon>
        <taxon>Actinomycetota</taxon>
        <taxon>Actinomycetes</taxon>
        <taxon>Bifidobacteriales</taxon>
        <taxon>Bifidobacteriaceae</taxon>
        <taxon>Pseudoscardovia</taxon>
    </lineage>
</organism>
<dbReference type="PROSITE" id="PS51257">
    <property type="entry name" value="PROKAR_LIPOPROTEIN"/>
    <property type="match status" value="1"/>
</dbReference>
<sequence length="639" mass="68657">MAGSFRGVASHPAIASCPTQRPSIVPGATVPGAPPHNPFASAVAGRYRLLDVVGRGGMSLVWVAADLTLNKLWAVKQIRAEAVYDARIRESFLTEAELMKRFDHPGIPRIVDLVHEESRLYVVMDYVEGRTLRDILRDEGPRPPERVVDWGLQLCDVIGYLHGRAPAVVYRDVKPGNIMLTPEGRIRLVDFGIAMVTGGSGGEGGGDGGAGDGAGGARGVGTPGFSAPEQFDAPADVDERADIYGIGATMYALLSGRHPGRGRQAFPWSCPPRLRETIRRCMSRDPSHRYASCADLAYALDHVGDDDGRRRVLVRRRRLFRSVAAFSALSLGASPCCAAMADRTRERDWGRWMASAERSTDIAEAQNCYLRAIALRPDRVEPYEGLIRLAKTDGVLDSVEEAMLALYVIENGEALRSNESWPRLCYDIGILYWHYYDSVAGDSAAEDGAGGAWDGSAGSAAGGIRHDAIAAAAPWMREAAGYASFPDAPCARVYADIADFVTTIVPRINEGTDGGLYGEFFADLEELVDIAGGEAGNDVIALEASDLALSSLCIYPRHFRRDGIGFERMESLARRAEDVARRVEPITTERGARRQTILDRGDEALAAAQEAFDDPAGYGVAADQVAGNAGAGNARGGAS</sequence>
<dbReference type="EMBL" id="MWWR01000018">
    <property type="protein sequence ID" value="OZG49774.1"/>
    <property type="molecule type" value="Genomic_DNA"/>
</dbReference>
<evidence type="ECO:0000256" key="5">
    <source>
        <dbReference type="ARBA" id="ARBA00022777"/>
    </source>
</evidence>
<dbReference type="Proteomes" id="UP000216725">
    <property type="component" value="Unassembled WGS sequence"/>
</dbReference>
<evidence type="ECO:0000256" key="6">
    <source>
        <dbReference type="ARBA" id="ARBA00022840"/>
    </source>
</evidence>
<keyword evidence="2 9" id="KW-0723">Serine/threonine-protein kinase</keyword>
<keyword evidence="5 9" id="KW-0418">Kinase</keyword>
<keyword evidence="10" id="KW-1185">Reference proteome</keyword>